<dbReference type="OrthoDB" id="410198at2759"/>
<dbReference type="InterPro" id="IPR000182">
    <property type="entry name" value="GNAT_dom"/>
</dbReference>
<keyword evidence="3" id="KW-1185">Reference proteome</keyword>
<organism evidence="2 3">
    <name type="scientific">Trichoderma cornu-damae</name>
    <dbReference type="NCBI Taxonomy" id="654480"/>
    <lineage>
        <taxon>Eukaryota</taxon>
        <taxon>Fungi</taxon>
        <taxon>Dikarya</taxon>
        <taxon>Ascomycota</taxon>
        <taxon>Pezizomycotina</taxon>
        <taxon>Sordariomycetes</taxon>
        <taxon>Hypocreomycetidae</taxon>
        <taxon>Hypocreales</taxon>
        <taxon>Hypocreaceae</taxon>
        <taxon>Trichoderma</taxon>
    </lineage>
</organism>
<comment type="caution">
    <text evidence="2">The sequence shown here is derived from an EMBL/GenBank/DDBJ whole genome shotgun (WGS) entry which is preliminary data.</text>
</comment>
<dbReference type="AlphaFoldDB" id="A0A9P8TYD5"/>
<name>A0A9P8TYD5_9HYPO</name>
<proteinExistence type="predicted"/>
<evidence type="ECO:0000259" key="1">
    <source>
        <dbReference type="PROSITE" id="PS51186"/>
    </source>
</evidence>
<evidence type="ECO:0000313" key="3">
    <source>
        <dbReference type="Proteomes" id="UP000827724"/>
    </source>
</evidence>
<dbReference type="Gene3D" id="3.40.630.30">
    <property type="match status" value="1"/>
</dbReference>
<reference evidence="2" key="1">
    <citation type="submission" date="2021-08" db="EMBL/GenBank/DDBJ databases">
        <title>Chromosome-Level Trichoderma cornu-damae using Hi-C Data.</title>
        <authorList>
            <person name="Kim C.S."/>
        </authorList>
    </citation>
    <scope>NUCLEOTIDE SEQUENCE</scope>
    <source>
        <strain evidence="2">KA19-0412C</strain>
    </source>
</reference>
<protein>
    <submittedName>
        <fullName evidence="2">Acyl-CoA N-acyltransferase</fullName>
    </submittedName>
</protein>
<accession>A0A9P8TYD5</accession>
<dbReference type="GO" id="GO:0016747">
    <property type="term" value="F:acyltransferase activity, transferring groups other than amino-acyl groups"/>
    <property type="evidence" value="ECO:0007669"/>
    <property type="project" value="InterPro"/>
</dbReference>
<dbReference type="PANTHER" id="PTHR42791">
    <property type="entry name" value="GNAT FAMILY ACETYLTRANSFERASE"/>
    <property type="match status" value="1"/>
</dbReference>
<dbReference type="PROSITE" id="PS51186">
    <property type="entry name" value="GNAT"/>
    <property type="match status" value="1"/>
</dbReference>
<dbReference type="PANTHER" id="PTHR42791:SF1">
    <property type="entry name" value="N-ACETYLTRANSFERASE DOMAIN-CONTAINING PROTEIN"/>
    <property type="match status" value="1"/>
</dbReference>
<gene>
    <name evidence="2" type="ORF">Trco_003055</name>
</gene>
<dbReference type="EMBL" id="JAIWOZ010000002">
    <property type="protein sequence ID" value="KAH6609709.1"/>
    <property type="molecule type" value="Genomic_DNA"/>
</dbReference>
<dbReference type="SUPFAM" id="SSF55729">
    <property type="entry name" value="Acyl-CoA N-acyltransferases (Nat)"/>
    <property type="match status" value="1"/>
</dbReference>
<evidence type="ECO:0000313" key="2">
    <source>
        <dbReference type="EMBL" id="KAH6609709.1"/>
    </source>
</evidence>
<feature type="domain" description="N-acetyltransferase" evidence="1">
    <location>
        <begin position="149"/>
        <end position="245"/>
    </location>
</feature>
<dbReference type="InterPro" id="IPR016181">
    <property type="entry name" value="Acyl_CoA_acyltransferase"/>
</dbReference>
<sequence>MPPAFRLRPGTASDLTHVVRLYDACLGSDKLVDLLFPLKKEDPAGYKTYLYRLYGKRYWSVEWAFTFLVRSGGDGGEREEEAVVGFACWKRARAEIGFGERWFTLFAWIAPLMRAFISVQNTLRAPNIDARAARAFDRCFPPVEKSLFAGKNRDEWRYLSTLAVHPSVQRRGLGALLLGEGLGEADERLGERADRGGGDGKGGKVWLVGLRGTDAFYSRFGFEEVGRANVGELSEWDGGIVMFRE</sequence>
<dbReference type="InterPro" id="IPR052523">
    <property type="entry name" value="Trichothecene_AcTrans"/>
</dbReference>
<dbReference type="Proteomes" id="UP000827724">
    <property type="component" value="Unassembled WGS sequence"/>
</dbReference>